<proteinExistence type="predicted"/>
<organism evidence="1">
    <name type="scientific">Escherichia coli</name>
    <dbReference type="NCBI Taxonomy" id="562"/>
    <lineage>
        <taxon>Bacteria</taxon>
        <taxon>Pseudomonadati</taxon>
        <taxon>Pseudomonadota</taxon>
        <taxon>Gammaproteobacteria</taxon>
        <taxon>Enterobacterales</taxon>
        <taxon>Enterobacteriaceae</taxon>
        <taxon>Escherichia</taxon>
    </lineage>
</organism>
<dbReference type="EMBL" id="KP347127">
    <property type="protein sequence ID" value="AKF16159.1"/>
    <property type="molecule type" value="Genomic_DNA"/>
</dbReference>
<name>A0A0R6L4V8_ECOLX</name>
<protein>
    <submittedName>
        <fullName evidence="1">Uncharacterized protein</fullName>
    </submittedName>
</protein>
<reference evidence="1" key="2">
    <citation type="journal article" date="2016" name="Lancet Infect. Dis.">
        <title>Emergence of plasmid-mediated colistin resistance mechanism MCR-1 in animals and human beings in China: a microbiological and molecular biological study.</title>
        <authorList>
            <person name="Liu Y.Y."/>
            <person name="Wang Y."/>
            <person name="Walsh T.R."/>
            <person name="Yi L.X."/>
            <person name="Zhang R."/>
            <person name="Spencer J."/>
            <person name="Doi Y."/>
            <person name="Tian G."/>
            <person name="Dong B."/>
            <person name="Huang X."/>
            <person name="Yu L.F."/>
            <person name="Gu D."/>
            <person name="Ren H."/>
            <person name="Chen X."/>
            <person name="Lv L."/>
            <person name="He D."/>
            <person name="Zhou H."/>
            <person name="Liang Z."/>
            <person name="Liu J.H."/>
            <person name="Shen J."/>
        </authorList>
    </citation>
    <scope>NUCLEOTIDE SEQUENCE</scope>
    <source>
        <strain evidence="1">SHP45</strain>
        <plasmid evidence="1">pHNSHP45</plasmid>
    </source>
</reference>
<evidence type="ECO:0000313" key="1">
    <source>
        <dbReference type="EMBL" id="AKF16159.1"/>
    </source>
</evidence>
<accession>A0A0R6L4V8</accession>
<sequence>MATTISGDCLPYAVSTRNQQLSVLSTGQQISYVLPNLKTIIHTHTYKSKLFHSYDL</sequence>
<reference evidence="1" key="1">
    <citation type="submission" date="2015-01" db="EMBL/GenBank/DDBJ databases">
        <authorList>
            <person name="Liu J."/>
            <person name="Liu Y."/>
        </authorList>
    </citation>
    <scope>NUCLEOTIDE SEQUENCE</scope>
    <source>
        <strain evidence="1">SHP45</strain>
        <plasmid evidence="1">pHNSHP45</plasmid>
    </source>
</reference>
<dbReference type="AlphaFoldDB" id="A0A0R6L4V8"/>
<keyword evidence="1" id="KW-0614">Plasmid</keyword>
<geneLocation type="plasmid" evidence="1">
    <name>pHNSHP45</name>
</geneLocation>